<dbReference type="EMBL" id="AP009152">
    <property type="protein sequence ID" value="BAG30051.1"/>
    <property type="molecule type" value="Genomic_DNA"/>
</dbReference>
<dbReference type="Pfam" id="PF00908">
    <property type="entry name" value="dTDP_sugar_isom"/>
    <property type="match status" value="1"/>
</dbReference>
<dbReference type="InterPro" id="IPR011051">
    <property type="entry name" value="RmlC_Cupin_sf"/>
</dbReference>
<keyword evidence="4" id="KW-0413">Isomerase</keyword>
<proteinExistence type="inferred from homology"/>
<dbReference type="STRING" id="378753.KRH_17040"/>
<evidence type="ECO:0000313" key="5">
    <source>
        <dbReference type="Proteomes" id="UP000008838"/>
    </source>
</evidence>
<evidence type="ECO:0000256" key="2">
    <source>
        <dbReference type="PIRSR" id="PIRSR600888-3"/>
    </source>
</evidence>
<comment type="similarity">
    <text evidence="1">Belongs to the dTDP-4-dehydrorhamnose 3,5-epimerase family.</text>
</comment>
<evidence type="ECO:0000313" key="4">
    <source>
        <dbReference type="EMBL" id="BAG30051.1"/>
    </source>
</evidence>
<gene>
    <name evidence="4" type="primary">rmlC</name>
    <name evidence="4" type="ordered locus">KRH_17040</name>
</gene>
<dbReference type="GO" id="GO:0008830">
    <property type="term" value="F:dTDP-4-dehydrorhamnose 3,5-epimerase activity"/>
    <property type="evidence" value="ECO:0007669"/>
    <property type="project" value="UniProtKB-EC"/>
</dbReference>
<dbReference type="KEGG" id="krh:KRH_17040"/>
<feature type="region of interest" description="Disordered" evidence="3">
    <location>
        <begin position="246"/>
        <end position="326"/>
    </location>
</feature>
<organism evidence="4 5">
    <name type="scientific">Kocuria rhizophila (strain ATCC 9341 / DSM 348 / NBRC 103217 / DC2201)</name>
    <dbReference type="NCBI Taxonomy" id="378753"/>
    <lineage>
        <taxon>Bacteria</taxon>
        <taxon>Bacillati</taxon>
        <taxon>Actinomycetota</taxon>
        <taxon>Actinomycetes</taxon>
        <taxon>Micrococcales</taxon>
        <taxon>Micrococcaceae</taxon>
        <taxon>Kocuria</taxon>
    </lineage>
</organism>
<dbReference type="EC" id="5.1.3.13" evidence="4"/>
<dbReference type="SUPFAM" id="SSF51182">
    <property type="entry name" value="RmlC-like cupins"/>
    <property type="match status" value="1"/>
</dbReference>
<dbReference type="InterPro" id="IPR014710">
    <property type="entry name" value="RmlC-like_jellyroll"/>
</dbReference>
<dbReference type="PANTHER" id="PTHR21047:SF2">
    <property type="entry name" value="THYMIDINE DIPHOSPHO-4-KETO-RHAMNOSE 3,5-EPIMERASE"/>
    <property type="match status" value="1"/>
</dbReference>
<feature type="compositionally biased region" description="Basic and acidic residues" evidence="3">
    <location>
        <begin position="260"/>
        <end position="275"/>
    </location>
</feature>
<keyword evidence="5" id="KW-1185">Reference proteome</keyword>
<dbReference type="eggNOG" id="COG1898">
    <property type="taxonomic scope" value="Bacteria"/>
</dbReference>
<dbReference type="HOGENOM" id="CLU_852010_0_0_11"/>
<dbReference type="Gene3D" id="2.60.120.10">
    <property type="entry name" value="Jelly Rolls"/>
    <property type="match status" value="1"/>
</dbReference>
<evidence type="ECO:0000256" key="3">
    <source>
        <dbReference type="SAM" id="MobiDB-lite"/>
    </source>
</evidence>
<dbReference type="eggNOG" id="COG1091">
    <property type="taxonomic scope" value="Bacteria"/>
</dbReference>
<dbReference type="GO" id="GO:0000271">
    <property type="term" value="P:polysaccharide biosynthetic process"/>
    <property type="evidence" value="ECO:0007669"/>
    <property type="project" value="TreeGrafter"/>
</dbReference>
<dbReference type="Proteomes" id="UP000008838">
    <property type="component" value="Chromosome"/>
</dbReference>
<reference evidence="4 5" key="1">
    <citation type="journal article" date="2008" name="J. Bacteriol.">
        <title>Complete genome sequence of the soil actinomycete Kocuria rhizophila.</title>
        <authorList>
            <person name="Takarada H."/>
            <person name="Sekine M."/>
            <person name="Kosugi H."/>
            <person name="Matsuo Y."/>
            <person name="Fujisawa T."/>
            <person name="Omata S."/>
            <person name="Kishi E."/>
            <person name="Shimizu A."/>
            <person name="Tsukatani N."/>
            <person name="Tanikawa S."/>
            <person name="Fujita N."/>
            <person name="Harayama S."/>
        </authorList>
    </citation>
    <scope>NUCLEOTIDE SEQUENCE [LARGE SCALE GENOMIC DNA]</scope>
    <source>
        <strain evidence="5">ATCC 9341 / DSM 348 / NBRC 103217 / DC2201</strain>
    </source>
</reference>
<feature type="site" description="Participates in a stacking interaction with the thymidine ring of dTDP-4-oxo-6-deoxyglucose" evidence="2">
    <location>
        <position position="130"/>
    </location>
</feature>
<dbReference type="PANTHER" id="PTHR21047">
    <property type="entry name" value="DTDP-6-DEOXY-D-GLUCOSE-3,5 EPIMERASE"/>
    <property type="match status" value="1"/>
</dbReference>
<name>B2GL95_KOCRD</name>
<dbReference type="AlphaFoldDB" id="B2GL95"/>
<evidence type="ECO:0000256" key="1">
    <source>
        <dbReference type="ARBA" id="ARBA00010154"/>
    </source>
</evidence>
<dbReference type="InterPro" id="IPR000888">
    <property type="entry name" value="RmlC-like"/>
</dbReference>
<feature type="compositionally biased region" description="Basic residues" evidence="3">
    <location>
        <begin position="312"/>
        <end position="326"/>
    </location>
</feature>
<dbReference type="GO" id="GO:0005829">
    <property type="term" value="C:cytosol"/>
    <property type="evidence" value="ECO:0007669"/>
    <property type="project" value="TreeGrafter"/>
</dbReference>
<sequence>MHTTAIDGLLLVDVPVHGDNRGWFTDNWQRAKAVAAGLPDASFVQNNISFNGSRRTTRGIHAEPWDKYVSVATGRIFGACVDLREGPGFGTVVTHEITPGTAVFVPRGVGNAFQTLEEATAYTYLVTDHWRADATAEYSFVNLGDPQLGIEWPVPLAQAELADKDRAHPALDDVEPLAPAPLLVLGARGQVGLALTARLSTTGVPFTAWTREELDLANPASWPAEISSAYTRTTPWRRCPCTAAEARGGDRTAGLPASLRDPHQLGDRGGDELRGHHGAAGRAGGGPLRGRAPARAPHRRGGPGGGSPAPRGLRRPVRHVPPHRLR</sequence>
<dbReference type="GO" id="GO:0019305">
    <property type="term" value="P:dTDP-rhamnose biosynthetic process"/>
    <property type="evidence" value="ECO:0007669"/>
    <property type="project" value="TreeGrafter"/>
</dbReference>
<accession>B2GL95</accession>
<protein>
    <submittedName>
        <fullName evidence="4">Putative dTDP-6-deoxy-D-xylo-4-hexulose 3,5-epimerase</fullName>
        <ecNumber evidence="4">5.1.3.13</ecNumber>
    </submittedName>
</protein>